<protein>
    <submittedName>
        <fullName evidence="1">Uncharacterized protein</fullName>
    </submittedName>
</protein>
<reference evidence="1 2" key="1">
    <citation type="submission" date="2020-09" db="EMBL/GenBank/DDBJ databases">
        <title>De no assembly of potato wild relative species, Solanum commersonii.</title>
        <authorList>
            <person name="Cho K."/>
        </authorList>
    </citation>
    <scope>NUCLEOTIDE SEQUENCE [LARGE SCALE GENOMIC DNA]</scope>
    <source>
        <strain evidence="1">LZ3.2</strain>
        <tissue evidence="1">Leaf</tissue>
    </source>
</reference>
<dbReference type="EMBL" id="JACXVP010000002">
    <property type="protein sequence ID" value="KAG5619559.1"/>
    <property type="molecule type" value="Genomic_DNA"/>
</dbReference>
<evidence type="ECO:0000313" key="1">
    <source>
        <dbReference type="EMBL" id="KAG5619559.1"/>
    </source>
</evidence>
<organism evidence="1 2">
    <name type="scientific">Solanum commersonii</name>
    <name type="common">Commerson's wild potato</name>
    <name type="synonym">Commerson's nightshade</name>
    <dbReference type="NCBI Taxonomy" id="4109"/>
    <lineage>
        <taxon>Eukaryota</taxon>
        <taxon>Viridiplantae</taxon>
        <taxon>Streptophyta</taxon>
        <taxon>Embryophyta</taxon>
        <taxon>Tracheophyta</taxon>
        <taxon>Spermatophyta</taxon>
        <taxon>Magnoliopsida</taxon>
        <taxon>eudicotyledons</taxon>
        <taxon>Gunneridae</taxon>
        <taxon>Pentapetalae</taxon>
        <taxon>asterids</taxon>
        <taxon>lamiids</taxon>
        <taxon>Solanales</taxon>
        <taxon>Solanaceae</taxon>
        <taxon>Solanoideae</taxon>
        <taxon>Solaneae</taxon>
        <taxon>Solanum</taxon>
    </lineage>
</organism>
<accession>A0A9J6A666</accession>
<name>A0A9J6A666_SOLCO</name>
<comment type="caution">
    <text evidence="1">The sequence shown here is derived from an EMBL/GenBank/DDBJ whole genome shotgun (WGS) entry which is preliminary data.</text>
</comment>
<keyword evidence="2" id="KW-1185">Reference proteome</keyword>
<evidence type="ECO:0000313" key="2">
    <source>
        <dbReference type="Proteomes" id="UP000824120"/>
    </source>
</evidence>
<dbReference type="Proteomes" id="UP000824120">
    <property type="component" value="Chromosome 2"/>
</dbReference>
<proteinExistence type="predicted"/>
<sequence length="108" mass="12546">MRFLAPFFTDKTLVTILKVVLLNQDVHELILWKIKDHMDGPSLGNQRSREGKYPAWKGMIIPRIIVRIIIRILVKLPDSAVSKNELDKLKDISKYGIIVRTFGRYSVR</sequence>
<dbReference type="AlphaFoldDB" id="A0A9J6A666"/>
<gene>
    <name evidence="1" type="ORF">H5410_004777</name>
</gene>